<name>A0A1B0DJ18_PHLPP</name>
<dbReference type="VEuPathDB" id="VectorBase:PPAI008155"/>
<reference evidence="1" key="1">
    <citation type="submission" date="2022-08" db="UniProtKB">
        <authorList>
            <consortium name="EnsemblMetazoa"/>
        </authorList>
    </citation>
    <scope>IDENTIFICATION</scope>
    <source>
        <strain evidence="1">Israel</strain>
    </source>
</reference>
<dbReference type="AlphaFoldDB" id="A0A1B0DJ18"/>
<dbReference type="VEuPathDB" id="VectorBase:PPAPM1_012301"/>
<sequence length="64" mass="7671">MTRSNHLFVYRCQIGLLNLWRKYRLVVIFPSLTAYAIYADLAHTRKWKLQQKQLEVSRGVFEAE</sequence>
<evidence type="ECO:0000313" key="2">
    <source>
        <dbReference type="Proteomes" id="UP000092462"/>
    </source>
</evidence>
<evidence type="ECO:0000313" key="1">
    <source>
        <dbReference type="EnsemblMetazoa" id="PPAI008155-PA"/>
    </source>
</evidence>
<protein>
    <submittedName>
        <fullName evidence="1">Uncharacterized protein</fullName>
    </submittedName>
</protein>
<dbReference type="EnsemblMetazoa" id="PPAI008155-RA">
    <property type="protein sequence ID" value="PPAI008155-PA"/>
    <property type="gene ID" value="PPAI008155"/>
</dbReference>
<dbReference type="EMBL" id="AJVK01015650">
    <property type="status" value="NOT_ANNOTATED_CDS"/>
    <property type="molecule type" value="Genomic_DNA"/>
</dbReference>
<keyword evidence="2" id="KW-1185">Reference proteome</keyword>
<accession>A0A1B0DJ18</accession>
<organism evidence="1 2">
    <name type="scientific">Phlebotomus papatasi</name>
    <name type="common">Sandfly</name>
    <dbReference type="NCBI Taxonomy" id="29031"/>
    <lineage>
        <taxon>Eukaryota</taxon>
        <taxon>Metazoa</taxon>
        <taxon>Ecdysozoa</taxon>
        <taxon>Arthropoda</taxon>
        <taxon>Hexapoda</taxon>
        <taxon>Insecta</taxon>
        <taxon>Pterygota</taxon>
        <taxon>Neoptera</taxon>
        <taxon>Endopterygota</taxon>
        <taxon>Diptera</taxon>
        <taxon>Nematocera</taxon>
        <taxon>Psychodoidea</taxon>
        <taxon>Psychodidae</taxon>
        <taxon>Phlebotomus</taxon>
        <taxon>Phlebotomus</taxon>
    </lineage>
</organism>
<proteinExistence type="predicted"/>
<dbReference type="Proteomes" id="UP000092462">
    <property type="component" value="Unassembled WGS sequence"/>
</dbReference>